<evidence type="ECO:0000313" key="1">
    <source>
        <dbReference type="EMBL" id="KAJ2927578.1"/>
    </source>
</evidence>
<dbReference type="Proteomes" id="UP001140091">
    <property type="component" value="Unassembled WGS sequence"/>
</dbReference>
<reference evidence="1" key="1">
    <citation type="submission" date="2022-06" db="EMBL/GenBank/DDBJ databases">
        <title>Genome Sequence of Candolleomyces eurysporus.</title>
        <authorList>
            <person name="Buettner E."/>
        </authorList>
    </citation>
    <scope>NUCLEOTIDE SEQUENCE</scope>
    <source>
        <strain evidence="1">VTCC 930004</strain>
    </source>
</reference>
<sequence length="179" mass="19531">MKYTSSIQNSLYIPSTFSSLSGATSEFTSPRRRRLGAPSPASKLQRAPSEFVLFDYKGHIEQGVPMSELLDYNPSKLATIIAGAGDHVLADHWQHPQQSIQVVWAGYPDPKASYSCAISVVDPNGVPITRASLGAKVSRHVYANAADRPGVIQFENLVLVSLYHVRDGIWQADIAHDAL</sequence>
<protein>
    <submittedName>
        <fullName evidence="1">Uncharacterized protein</fullName>
    </submittedName>
</protein>
<keyword evidence="2" id="KW-1185">Reference proteome</keyword>
<proteinExistence type="predicted"/>
<dbReference type="EMBL" id="JANBPK010000976">
    <property type="protein sequence ID" value="KAJ2927578.1"/>
    <property type="molecule type" value="Genomic_DNA"/>
</dbReference>
<accession>A0A9W8MFV9</accession>
<name>A0A9W8MFV9_9AGAR</name>
<gene>
    <name evidence="1" type="ORF">H1R20_g9515</name>
</gene>
<feature type="non-terminal residue" evidence="1">
    <location>
        <position position="1"/>
    </location>
</feature>
<organism evidence="1 2">
    <name type="scientific">Candolleomyces eurysporus</name>
    <dbReference type="NCBI Taxonomy" id="2828524"/>
    <lineage>
        <taxon>Eukaryota</taxon>
        <taxon>Fungi</taxon>
        <taxon>Dikarya</taxon>
        <taxon>Basidiomycota</taxon>
        <taxon>Agaricomycotina</taxon>
        <taxon>Agaricomycetes</taxon>
        <taxon>Agaricomycetidae</taxon>
        <taxon>Agaricales</taxon>
        <taxon>Agaricineae</taxon>
        <taxon>Psathyrellaceae</taxon>
        <taxon>Candolleomyces</taxon>
    </lineage>
</organism>
<dbReference type="AlphaFoldDB" id="A0A9W8MFV9"/>
<comment type="caution">
    <text evidence="1">The sequence shown here is derived from an EMBL/GenBank/DDBJ whole genome shotgun (WGS) entry which is preliminary data.</text>
</comment>
<dbReference type="OrthoDB" id="2662268at2759"/>
<evidence type="ECO:0000313" key="2">
    <source>
        <dbReference type="Proteomes" id="UP001140091"/>
    </source>
</evidence>